<keyword evidence="5" id="KW-0472">Membrane</keyword>
<feature type="domain" description="Hemicentin-1-like von Willebrand factor A" evidence="7">
    <location>
        <begin position="309"/>
        <end position="396"/>
    </location>
</feature>
<evidence type="ECO:0000259" key="8">
    <source>
        <dbReference type="Pfam" id="PF25107"/>
    </source>
</evidence>
<feature type="transmembrane region" description="Helical" evidence="5">
    <location>
        <begin position="408"/>
        <end position="428"/>
    </location>
</feature>
<evidence type="ECO:0000256" key="6">
    <source>
        <dbReference type="SAM" id="SignalP"/>
    </source>
</evidence>
<dbReference type="PANTHER" id="PTHR14905">
    <property type="entry name" value="NG37"/>
    <property type="match status" value="1"/>
</dbReference>
<evidence type="ECO:0000256" key="1">
    <source>
        <dbReference type="ARBA" id="ARBA00004613"/>
    </source>
</evidence>
<comment type="subcellular location">
    <subcellularLocation>
        <location evidence="1">Secreted</location>
    </subcellularLocation>
</comment>
<keyword evidence="10" id="KW-1185">Reference proteome</keyword>
<keyword evidence="5" id="KW-0812">Transmembrane</keyword>
<dbReference type="Pfam" id="PF25107">
    <property type="entry name" value="VWA7_N"/>
    <property type="match status" value="1"/>
</dbReference>
<dbReference type="InterPro" id="IPR056861">
    <property type="entry name" value="HMCN1-like_VWA"/>
</dbReference>
<dbReference type="InterPro" id="IPR036465">
    <property type="entry name" value="vWFA_dom_sf"/>
</dbReference>
<feature type="signal peptide" evidence="6">
    <location>
        <begin position="1"/>
        <end position="22"/>
    </location>
</feature>
<evidence type="ECO:0000256" key="2">
    <source>
        <dbReference type="ARBA" id="ARBA00022525"/>
    </source>
</evidence>
<dbReference type="EMBL" id="VSWD01000012">
    <property type="protein sequence ID" value="KAK3085862.1"/>
    <property type="molecule type" value="Genomic_DNA"/>
</dbReference>
<sequence length="436" mass="47632">MSGVCYTCSLLFLLALLGQCLGFLSTQESGKPGDYTHQSITEKGIYEAAAVFIRHYIKKGANGGSDPTRSAFNITEDFFKGDPSSEAAFGNVVETIVMGNLLLESIREQILTLANSPKYEQNEVRRLIGTYLFSMQMFYSNTNWVEMRGNVSSKELGIRGKSLMTVAPPNEATCTNCLVNVTLDDPSSCQDNVLVNDKYLTSGYNGIQGIPKPKTDNSTAVNGKCSHGGKNDPYRSVPATGGINKETSDPLMSPHYFLHQAAGQAAVEATALFLTGEVSGLLDQLGPRKFGEILGLPVDCKDCLQTSLSLAYVIDTSLSMSEDLNQIKTKVRDTILSTMADPKKSPKHFVLTTFSDPLSLNTLMQTNDSREMLTWFQNLTQEGGGDCPEYAFHALLDGNEQKQKKKSAYLIGLFTGVGVSLVFVSLLLRAKQKRRE</sequence>
<dbReference type="SUPFAM" id="SSF53300">
    <property type="entry name" value="vWA-like"/>
    <property type="match status" value="1"/>
</dbReference>
<dbReference type="AlphaFoldDB" id="A0AA88XIH2"/>
<dbReference type="Proteomes" id="UP001186944">
    <property type="component" value="Unassembled WGS sequence"/>
</dbReference>
<reference evidence="9" key="1">
    <citation type="submission" date="2019-08" db="EMBL/GenBank/DDBJ databases">
        <title>The improved chromosome-level genome for the pearl oyster Pinctada fucata martensii using PacBio sequencing and Hi-C.</title>
        <authorList>
            <person name="Zheng Z."/>
        </authorList>
    </citation>
    <scope>NUCLEOTIDE SEQUENCE</scope>
    <source>
        <strain evidence="9">ZZ-2019</strain>
        <tissue evidence="9">Adductor muscle</tissue>
    </source>
</reference>
<comment type="caution">
    <text evidence="9">The sequence shown here is derived from an EMBL/GenBank/DDBJ whole genome shotgun (WGS) entry which is preliminary data.</text>
</comment>
<dbReference type="Pfam" id="PF25106">
    <property type="entry name" value="VWA_4"/>
    <property type="match status" value="1"/>
</dbReference>
<gene>
    <name evidence="9" type="ORF">FSP39_009795</name>
</gene>
<keyword evidence="2" id="KW-0964">Secreted</keyword>
<keyword evidence="5" id="KW-1133">Transmembrane helix</keyword>
<organism evidence="9 10">
    <name type="scientific">Pinctada imbricata</name>
    <name type="common">Atlantic pearl-oyster</name>
    <name type="synonym">Pinctada martensii</name>
    <dbReference type="NCBI Taxonomy" id="66713"/>
    <lineage>
        <taxon>Eukaryota</taxon>
        <taxon>Metazoa</taxon>
        <taxon>Spiralia</taxon>
        <taxon>Lophotrochozoa</taxon>
        <taxon>Mollusca</taxon>
        <taxon>Bivalvia</taxon>
        <taxon>Autobranchia</taxon>
        <taxon>Pteriomorphia</taxon>
        <taxon>Pterioida</taxon>
        <taxon>Pterioidea</taxon>
        <taxon>Pteriidae</taxon>
        <taxon>Pinctada</taxon>
    </lineage>
</organism>
<evidence type="ECO:0000256" key="5">
    <source>
        <dbReference type="SAM" id="Phobius"/>
    </source>
</evidence>
<feature type="chain" id="PRO_5041724521" evidence="6">
    <location>
        <begin position="23"/>
        <end position="436"/>
    </location>
</feature>
<dbReference type="InterPro" id="IPR056862">
    <property type="entry name" value="VWA7_N"/>
</dbReference>
<evidence type="ECO:0000259" key="7">
    <source>
        <dbReference type="Pfam" id="PF25106"/>
    </source>
</evidence>
<feature type="domain" description="VWA7 N-terminal" evidence="8">
    <location>
        <begin position="93"/>
        <end position="275"/>
    </location>
</feature>
<evidence type="ECO:0000256" key="4">
    <source>
        <dbReference type="SAM" id="MobiDB-lite"/>
    </source>
</evidence>
<protein>
    <submittedName>
        <fullName evidence="9">Uncharacterized protein</fullName>
    </submittedName>
</protein>
<dbReference type="PANTHER" id="PTHR14905:SF21">
    <property type="entry name" value="VWFA DOMAIN-CONTAINING PROTEIN"/>
    <property type="match status" value="1"/>
</dbReference>
<evidence type="ECO:0000313" key="10">
    <source>
        <dbReference type="Proteomes" id="UP001186944"/>
    </source>
</evidence>
<dbReference type="Gene3D" id="3.40.50.410">
    <property type="entry name" value="von Willebrand factor, type A domain"/>
    <property type="match status" value="1"/>
</dbReference>
<dbReference type="InterPro" id="IPR052577">
    <property type="entry name" value="VWA7"/>
</dbReference>
<name>A0AA88XIH2_PINIB</name>
<keyword evidence="3 6" id="KW-0732">Signal</keyword>
<evidence type="ECO:0000256" key="3">
    <source>
        <dbReference type="ARBA" id="ARBA00022729"/>
    </source>
</evidence>
<accession>A0AA88XIH2</accession>
<feature type="region of interest" description="Disordered" evidence="4">
    <location>
        <begin position="211"/>
        <end position="236"/>
    </location>
</feature>
<proteinExistence type="predicted"/>
<evidence type="ECO:0000313" key="9">
    <source>
        <dbReference type="EMBL" id="KAK3085862.1"/>
    </source>
</evidence>